<keyword evidence="3" id="KW-0175">Coiled coil</keyword>
<keyword evidence="2 4" id="KW-0732">Signal</keyword>
<dbReference type="GO" id="GO:0051082">
    <property type="term" value="F:unfolded protein binding"/>
    <property type="evidence" value="ECO:0007669"/>
    <property type="project" value="InterPro"/>
</dbReference>
<dbReference type="SUPFAM" id="SSF111384">
    <property type="entry name" value="OmpH-like"/>
    <property type="match status" value="1"/>
</dbReference>
<organism evidence="5 6">
    <name type="scientific">Limihaloglobus sulfuriphilus</name>
    <dbReference type="NCBI Taxonomy" id="1851148"/>
    <lineage>
        <taxon>Bacteria</taxon>
        <taxon>Pseudomonadati</taxon>
        <taxon>Planctomycetota</taxon>
        <taxon>Phycisphaerae</taxon>
        <taxon>Sedimentisphaerales</taxon>
        <taxon>Sedimentisphaeraceae</taxon>
        <taxon>Limihaloglobus</taxon>
    </lineage>
</organism>
<dbReference type="InterPro" id="IPR024930">
    <property type="entry name" value="Skp_dom_sf"/>
</dbReference>
<dbReference type="STRING" id="1851148.SMSP2_00443"/>
<keyword evidence="6" id="KW-1185">Reference proteome</keyword>
<gene>
    <name evidence="5" type="ORF">SMSP2_00443</name>
</gene>
<dbReference type="Gene3D" id="3.30.910.20">
    <property type="entry name" value="Skp domain"/>
    <property type="match status" value="1"/>
</dbReference>
<evidence type="ECO:0000256" key="4">
    <source>
        <dbReference type="SAM" id="SignalP"/>
    </source>
</evidence>
<dbReference type="Proteomes" id="UP000188181">
    <property type="component" value="Chromosome"/>
</dbReference>
<evidence type="ECO:0000256" key="2">
    <source>
        <dbReference type="ARBA" id="ARBA00022729"/>
    </source>
</evidence>
<proteinExistence type="inferred from homology"/>
<sequence precursor="true">MRKKHSLLLVLTVSLFFAIFYVSLRADAANSGSPAGIAVVCIPDVIDQSSYVDQMQNGVNEQREAKIKQLDKFQADLQAIKADIETRKRGSDDYNRLKKDYLLKEAEMKVQRDMLQEELMGLQQKAMEQVYEKILKTVAKVAQQQGYELVLDKDKVEFPAASANEMTLTIQTHKVLYHADYMDITSEIIAELDK</sequence>
<dbReference type="KEGG" id="pbas:SMSP2_00443"/>
<evidence type="ECO:0000256" key="3">
    <source>
        <dbReference type="SAM" id="Coils"/>
    </source>
</evidence>
<dbReference type="RefSeq" id="WP_146682393.1">
    <property type="nucleotide sequence ID" value="NZ_CP019646.1"/>
</dbReference>
<dbReference type="AlphaFoldDB" id="A0A1Q2MCX5"/>
<protein>
    <submittedName>
        <fullName evidence="5">Outer membrane protein</fullName>
    </submittedName>
</protein>
<dbReference type="InterPro" id="IPR005632">
    <property type="entry name" value="Chaperone_Skp"/>
</dbReference>
<comment type="similarity">
    <text evidence="1">Belongs to the Skp family.</text>
</comment>
<name>A0A1Q2MCX5_9BACT</name>
<feature type="chain" id="PRO_5012071852" evidence="4">
    <location>
        <begin position="29"/>
        <end position="194"/>
    </location>
</feature>
<evidence type="ECO:0000313" key="6">
    <source>
        <dbReference type="Proteomes" id="UP000188181"/>
    </source>
</evidence>
<reference evidence="6" key="1">
    <citation type="submission" date="2017-02" db="EMBL/GenBank/DDBJ databases">
        <title>Comparative genomics and description of representatives of a novel lineage of planctomycetes thriving in anoxic sediments.</title>
        <authorList>
            <person name="Spring S."/>
            <person name="Bunk B."/>
            <person name="Sproer C."/>
        </authorList>
    </citation>
    <scope>NUCLEOTIDE SEQUENCE [LARGE SCALE GENOMIC DNA]</scope>
    <source>
        <strain evidence="6">SM-Chi-D1</strain>
    </source>
</reference>
<dbReference type="OrthoDB" id="286660at2"/>
<feature type="coiled-coil region" evidence="3">
    <location>
        <begin position="63"/>
        <end position="125"/>
    </location>
</feature>
<feature type="signal peptide" evidence="4">
    <location>
        <begin position="1"/>
        <end position="28"/>
    </location>
</feature>
<evidence type="ECO:0000256" key="1">
    <source>
        <dbReference type="ARBA" id="ARBA00009091"/>
    </source>
</evidence>
<dbReference type="PANTHER" id="PTHR35089">
    <property type="entry name" value="CHAPERONE PROTEIN SKP"/>
    <property type="match status" value="1"/>
</dbReference>
<dbReference type="GO" id="GO:0005829">
    <property type="term" value="C:cytosol"/>
    <property type="evidence" value="ECO:0007669"/>
    <property type="project" value="TreeGrafter"/>
</dbReference>
<dbReference type="Pfam" id="PF03938">
    <property type="entry name" value="OmpH"/>
    <property type="match status" value="1"/>
</dbReference>
<dbReference type="SMART" id="SM00935">
    <property type="entry name" value="OmpH"/>
    <property type="match status" value="1"/>
</dbReference>
<dbReference type="GO" id="GO:0050821">
    <property type="term" value="P:protein stabilization"/>
    <property type="evidence" value="ECO:0007669"/>
    <property type="project" value="TreeGrafter"/>
</dbReference>
<evidence type="ECO:0000313" key="5">
    <source>
        <dbReference type="EMBL" id="AQQ70102.1"/>
    </source>
</evidence>
<dbReference type="PANTHER" id="PTHR35089:SF1">
    <property type="entry name" value="CHAPERONE PROTEIN SKP"/>
    <property type="match status" value="1"/>
</dbReference>
<dbReference type="EMBL" id="CP019646">
    <property type="protein sequence ID" value="AQQ70102.1"/>
    <property type="molecule type" value="Genomic_DNA"/>
</dbReference>
<accession>A0A1Q2MCX5</accession>